<evidence type="ECO:0000313" key="2">
    <source>
        <dbReference type="WBParaSite" id="JU765_v2.g4174.t1"/>
    </source>
</evidence>
<dbReference type="Proteomes" id="UP000887576">
    <property type="component" value="Unplaced"/>
</dbReference>
<accession>A0AC34R797</accession>
<protein>
    <submittedName>
        <fullName evidence="2">Glutathione S-transferase</fullName>
    </submittedName>
</protein>
<proteinExistence type="predicted"/>
<name>A0AC34R797_9BILA</name>
<reference evidence="2" key="1">
    <citation type="submission" date="2022-11" db="UniProtKB">
        <authorList>
            <consortium name="WormBaseParasite"/>
        </authorList>
    </citation>
    <scope>IDENTIFICATION</scope>
</reference>
<organism evidence="1 2">
    <name type="scientific">Panagrolaimus sp. JU765</name>
    <dbReference type="NCBI Taxonomy" id="591449"/>
    <lineage>
        <taxon>Eukaryota</taxon>
        <taxon>Metazoa</taxon>
        <taxon>Ecdysozoa</taxon>
        <taxon>Nematoda</taxon>
        <taxon>Chromadorea</taxon>
        <taxon>Rhabditida</taxon>
        <taxon>Tylenchina</taxon>
        <taxon>Panagrolaimomorpha</taxon>
        <taxon>Panagrolaimoidea</taxon>
        <taxon>Panagrolaimidae</taxon>
        <taxon>Panagrolaimus</taxon>
    </lineage>
</organism>
<sequence length="194" mass="22601">MGYKLYYFDVRYYAEPIRLMLTAAGKDFEEINWTMDEWLAGKKKESPTGKAPWLEVDDRKDEFEKARVDWSADFFRETALPSWEFFRVKAGRLPGYPDKIYQEKALPALKTAYDQVKKLLEESGSGFIVPSGLTWADLYLAENVRHANAMDDNFAGMFPFAIEYEKRVRSHPSIKDYCETRKNLRTSYCTVPGK</sequence>
<dbReference type="WBParaSite" id="JU765_v2.g4174.t1">
    <property type="protein sequence ID" value="JU765_v2.g4174.t1"/>
    <property type="gene ID" value="JU765_v2.g4174"/>
</dbReference>
<evidence type="ECO:0000313" key="1">
    <source>
        <dbReference type="Proteomes" id="UP000887576"/>
    </source>
</evidence>